<dbReference type="Proteomes" id="UP000673394">
    <property type="component" value="Unassembled WGS sequence"/>
</dbReference>
<reference evidence="1 2" key="1">
    <citation type="submission" date="2021-04" db="EMBL/GenBank/DDBJ databases">
        <title>Paenibacillus sp. DLE-14 whole genome sequence.</title>
        <authorList>
            <person name="Ham Y.J."/>
        </authorList>
    </citation>
    <scope>NUCLEOTIDE SEQUENCE [LARGE SCALE GENOMIC DNA]</scope>
    <source>
        <strain evidence="1 2">DLE-14</strain>
    </source>
</reference>
<evidence type="ECO:0000313" key="2">
    <source>
        <dbReference type="Proteomes" id="UP000673394"/>
    </source>
</evidence>
<keyword evidence="2" id="KW-1185">Reference proteome</keyword>
<comment type="caution">
    <text evidence="1">The sequence shown here is derived from an EMBL/GenBank/DDBJ whole genome shotgun (WGS) entry which is preliminary data.</text>
</comment>
<name>A0ABS5C589_9BACL</name>
<evidence type="ECO:0000313" key="1">
    <source>
        <dbReference type="EMBL" id="MBP3961166.1"/>
    </source>
</evidence>
<protein>
    <submittedName>
        <fullName evidence="1">Uncharacterized protein</fullName>
    </submittedName>
</protein>
<accession>A0ABS5C589</accession>
<dbReference type="RefSeq" id="WP_210654459.1">
    <property type="nucleotide sequence ID" value="NZ_JAGKSP010000001.1"/>
</dbReference>
<organism evidence="1 2">
    <name type="scientific">Paenibacillus lignilyticus</name>
    <dbReference type="NCBI Taxonomy" id="1172615"/>
    <lineage>
        <taxon>Bacteria</taxon>
        <taxon>Bacillati</taxon>
        <taxon>Bacillota</taxon>
        <taxon>Bacilli</taxon>
        <taxon>Bacillales</taxon>
        <taxon>Paenibacillaceae</taxon>
        <taxon>Paenibacillus</taxon>
    </lineage>
</organism>
<gene>
    <name evidence="1" type="ORF">I8J30_00435</name>
</gene>
<dbReference type="EMBL" id="JAGKSP010000001">
    <property type="protein sequence ID" value="MBP3961166.1"/>
    <property type="molecule type" value="Genomic_DNA"/>
</dbReference>
<proteinExistence type="predicted"/>
<sequence>MAPIPEPFSAQYRVDRIFNPDYPLSREDVLWTLEYMKKKMADEAPELLSLPQPLLLKKFQSFAEASLFLLKQQRSGCGQESDRLRSCLQDVITGLTIESN</sequence>